<keyword evidence="7" id="KW-0472">Membrane</keyword>
<dbReference type="InterPro" id="IPR004358">
    <property type="entry name" value="Sig_transdc_His_kin-like_C"/>
</dbReference>
<evidence type="ECO:0000256" key="7">
    <source>
        <dbReference type="SAM" id="Phobius"/>
    </source>
</evidence>
<evidence type="ECO:0000256" key="6">
    <source>
        <dbReference type="ARBA" id="ARBA00023012"/>
    </source>
</evidence>
<keyword evidence="4" id="KW-0808">Transferase</keyword>
<dbReference type="STRING" id="1797298.A2988_03180"/>
<keyword evidence="7" id="KW-1133">Transmembrane helix</keyword>
<dbReference type="InterPro" id="IPR050736">
    <property type="entry name" value="Sensor_HK_Regulatory"/>
</dbReference>
<dbReference type="Gene3D" id="1.10.287.130">
    <property type="match status" value="1"/>
</dbReference>
<organism evidence="9 10">
    <name type="scientific">Candidatus Azambacteria bacterium RIFCSPLOWO2_01_FULL_46_25</name>
    <dbReference type="NCBI Taxonomy" id="1797298"/>
    <lineage>
        <taxon>Bacteria</taxon>
        <taxon>Candidatus Azamiibacteriota</taxon>
    </lineage>
</organism>
<evidence type="ECO:0000313" key="10">
    <source>
        <dbReference type="Proteomes" id="UP000176650"/>
    </source>
</evidence>
<evidence type="ECO:0000256" key="1">
    <source>
        <dbReference type="ARBA" id="ARBA00000085"/>
    </source>
</evidence>
<feature type="domain" description="Histidine kinase" evidence="8">
    <location>
        <begin position="97"/>
        <end position="316"/>
    </location>
</feature>
<dbReference type="EC" id="2.7.13.3" evidence="2"/>
<dbReference type="Pfam" id="PF02518">
    <property type="entry name" value="HATPase_c"/>
    <property type="match status" value="1"/>
</dbReference>
<feature type="transmembrane region" description="Helical" evidence="7">
    <location>
        <begin position="58"/>
        <end position="81"/>
    </location>
</feature>
<gene>
    <name evidence="9" type="ORF">A2988_03180</name>
</gene>
<evidence type="ECO:0000256" key="5">
    <source>
        <dbReference type="ARBA" id="ARBA00022777"/>
    </source>
</evidence>
<evidence type="ECO:0000313" key="9">
    <source>
        <dbReference type="EMBL" id="OGD34495.1"/>
    </source>
</evidence>
<dbReference type="CDD" id="cd00082">
    <property type="entry name" value="HisKA"/>
    <property type="match status" value="1"/>
</dbReference>
<dbReference type="InterPro" id="IPR036097">
    <property type="entry name" value="HisK_dim/P_sf"/>
</dbReference>
<keyword evidence="6" id="KW-0902">Two-component regulatory system</keyword>
<dbReference type="SUPFAM" id="SSF47384">
    <property type="entry name" value="Homodimeric domain of signal transducing histidine kinase"/>
    <property type="match status" value="1"/>
</dbReference>
<dbReference type="GO" id="GO:0000155">
    <property type="term" value="F:phosphorelay sensor kinase activity"/>
    <property type="evidence" value="ECO:0007669"/>
    <property type="project" value="InterPro"/>
</dbReference>
<dbReference type="InterPro" id="IPR005467">
    <property type="entry name" value="His_kinase_dom"/>
</dbReference>
<proteinExistence type="predicted"/>
<dbReference type="InterPro" id="IPR003594">
    <property type="entry name" value="HATPase_dom"/>
</dbReference>
<keyword evidence="5" id="KW-0418">Kinase</keyword>
<dbReference type="SMART" id="SM00387">
    <property type="entry name" value="HATPase_c"/>
    <property type="match status" value="1"/>
</dbReference>
<dbReference type="CDD" id="cd00075">
    <property type="entry name" value="HATPase"/>
    <property type="match status" value="1"/>
</dbReference>
<dbReference type="InterPro" id="IPR036890">
    <property type="entry name" value="HATPase_C_sf"/>
</dbReference>
<dbReference type="PANTHER" id="PTHR43711:SF1">
    <property type="entry name" value="HISTIDINE KINASE 1"/>
    <property type="match status" value="1"/>
</dbReference>
<evidence type="ECO:0000256" key="3">
    <source>
        <dbReference type="ARBA" id="ARBA00022553"/>
    </source>
</evidence>
<evidence type="ECO:0000259" key="8">
    <source>
        <dbReference type="PROSITE" id="PS50109"/>
    </source>
</evidence>
<evidence type="ECO:0000256" key="2">
    <source>
        <dbReference type="ARBA" id="ARBA00012438"/>
    </source>
</evidence>
<dbReference type="Pfam" id="PF00512">
    <property type="entry name" value="HisKA"/>
    <property type="match status" value="1"/>
</dbReference>
<dbReference type="SUPFAM" id="SSF55874">
    <property type="entry name" value="ATPase domain of HSP90 chaperone/DNA topoisomerase II/histidine kinase"/>
    <property type="match status" value="1"/>
</dbReference>
<dbReference type="FunFam" id="3.30.565.10:FF:000006">
    <property type="entry name" value="Sensor histidine kinase WalK"/>
    <property type="match status" value="1"/>
</dbReference>
<sequence>METGFLANLNVRRQCKEQFGVSVLRCPIFLFIVMGVVVIASVLAAYVVANYYNANPELSALLALATAALILILGNIILHGITKVVELSKMKSQFLNLISHQLLTPLTALKWSVNALETENVVQTKAEQGELLSIIKQNSNVMIQTVNTILDISRLESGKLKLNFEKCDIAKVVEDGIASHADAAREKQSAITYTRDPGVTFVYADQARLKVAVEQLLDNAVKYSRTGSAISVALRMAGSVVIFEVKDAGAGIPKAEHKNVFGKFFRGSRGMMSETRGLGVGLFVAKYIVEASGGSINFESQEGVGSKFWFSLPAYNK</sequence>
<reference evidence="9 10" key="1">
    <citation type="journal article" date="2016" name="Nat. Commun.">
        <title>Thousands of microbial genomes shed light on interconnected biogeochemical processes in an aquifer system.</title>
        <authorList>
            <person name="Anantharaman K."/>
            <person name="Brown C.T."/>
            <person name="Hug L.A."/>
            <person name="Sharon I."/>
            <person name="Castelle C.J."/>
            <person name="Probst A.J."/>
            <person name="Thomas B.C."/>
            <person name="Singh A."/>
            <person name="Wilkins M.J."/>
            <person name="Karaoz U."/>
            <person name="Brodie E.L."/>
            <person name="Williams K.H."/>
            <person name="Hubbard S.S."/>
            <person name="Banfield J.F."/>
        </authorList>
    </citation>
    <scope>NUCLEOTIDE SEQUENCE [LARGE SCALE GENOMIC DNA]</scope>
</reference>
<dbReference type="Proteomes" id="UP000176650">
    <property type="component" value="Unassembled WGS sequence"/>
</dbReference>
<dbReference type="SMART" id="SM00388">
    <property type="entry name" value="HisKA"/>
    <property type="match status" value="1"/>
</dbReference>
<name>A0A1F5BV51_9BACT</name>
<keyword evidence="3" id="KW-0597">Phosphoprotein</keyword>
<dbReference type="PANTHER" id="PTHR43711">
    <property type="entry name" value="TWO-COMPONENT HISTIDINE KINASE"/>
    <property type="match status" value="1"/>
</dbReference>
<dbReference type="Gene3D" id="3.30.565.10">
    <property type="entry name" value="Histidine kinase-like ATPase, C-terminal domain"/>
    <property type="match status" value="1"/>
</dbReference>
<comment type="catalytic activity">
    <reaction evidence="1">
        <text>ATP + protein L-histidine = ADP + protein N-phospho-L-histidine.</text>
        <dbReference type="EC" id="2.7.13.3"/>
    </reaction>
</comment>
<feature type="transmembrane region" description="Helical" evidence="7">
    <location>
        <begin position="28"/>
        <end position="52"/>
    </location>
</feature>
<accession>A0A1F5BV51</accession>
<dbReference type="PRINTS" id="PR00344">
    <property type="entry name" value="BCTRLSENSOR"/>
</dbReference>
<comment type="caution">
    <text evidence="9">The sequence shown here is derived from an EMBL/GenBank/DDBJ whole genome shotgun (WGS) entry which is preliminary data.</text>
</comment>
<dbReference type="InterPro" id="IPR003661">
    <property type="entry name" value="HisK_dim/P_dom"/>
</dbReference>
<dbReference type="EMBL" id="MEYS01000001">
    <property type="protein sequence ID" value="OGD34495.1"/>
    <property type="molecule type" value="Genomic_DNA"/>
</dbReference>
<dbReference type="PROSITE" id="PS50109">
    <property type="entry name" value="HIS_KIN"/>
    <property type="match status" value="1"/>
</dbReference>
<dbReference type="AlphaFoldDB" id="A0A1F5BV51"/>
<evidence type="ECO:0000256" key="4">
    <source>
        <dbReference type="ARBA" id="ARBA00022679"/>
    </source>
</evidence>
<protein>
    <recommendedName>
        <fullName evidence="2">histidine kinase</fullName>
        <ecNumber evidence="2">2.7.13.3</ecNumber>
    </recommendedName>
</protein>
<keyword evidence="7" id="KW-0812">Transmembrane</keyword>